<feature type="transmembrane region" description="Helical" evidence="1">
    <location>
        <begin position="335"/>
        <end position="354"/>
    </location>
</feature>
<feature type="transmembrane region" description="Helical" evidence="1">
    <location>
        <begin position="191"/>
        <end position="213"/>
    </location>
</feature>
<dbReference type="AlphaFoldDB" id="A0A844YQW9"/>
<feature type="transmembrane region" description="Helical" evidence="1">
    <location>
        <begin position="127"/>
        <end position="146"/>
    </location>
</feature>
<feature type="transmembrane region" description="Helical" evidence="1">
    <location>
        <begin position="228"/>
        <end position="246"/>
    </location>
</feature>
<comment type="caution">
    <text evidence="3">The sequence shown here is derived from an EMBL/GenBank/DDBJ whole genome shotgun (WGS) entry which is preliminary data.</text>
</comment>
<organism evidence="3 4">
    <name type="scientific">Alteraurantiacibacter buctensis</name>
    <dbReference type="NCBI Taxonomy" id="1503981"/>
    <lineage>
        <taxon>Bacteria</taxon>
        <taxon>Pseudomonadati</taxon>
        <taxon>Pseudomonadota</taxon>
        <taxon>Alphaproteobacteria</taxon>
        <taxon>Sphingomonadales</taxon>
        <taxon>Erythrobacteraceae</taxon>
        <taxon>Alteraurantiacibacter</taxon>
    </lineage>
</organism>
<dbReference type="InterPro" id="IPR052529">
    <property type="entry name" value="Bact_Transport_Assoc"/>
</dbReference>
<dbReference type="OrthoDB" id="9807744at2"/>
<keyword evidence="1" id="KW-0472">Membrane</keyword>
<feature type="domain" description="DUF418" evidence="2">
    <location>
        <begin position="215"/>
        <end position="372"/>
    </location>
</feature>
<name>A0A844YQW9_9SPHN</name>
<evidence type="ECO:0000259" key="2">
    <source>
        <dbReference type="Pfam" id="PF04235"/>
    </source>
</evidence>
<dbReference type="EMBL" id="WTYV01000001">
    <property type="protein sequence ID" value="MXO70735.1"/>
    <property type="molecule type" value="Genomic_DNA"/>
</dbReference>
<evidence type="ECO:0000313" key="4">
    <source>
        <dbReference type="Proteomes" id="UP000466966"/>
    </source>
</evidence>
<feature type="transmembrane region" description="Helical" evidence="1">
    <location>
        <begin position="48"/>
        <end position="70"/>
    </location>
</feature>
<feature type="transmembrane region" description="Helical" evidence="1">
    <location>
        <begin position="82"/>
        <end position="99"/>
    </location>
</feature>
<gene>
    <name evidence="3" type="ORF">GRI99_03695</name>
</gene>
<dbReference type="Proteomes" id="UP000466966">
    <property type="component" value="Unassembled WGS sequence"/>
</dbReference>
<feature type="transmembrane region" description="Helical" evidence="1">
    <location>
        <begin position="266"/>
        <end position="285"/>
    </location>
</feature>
<sequence length="386" mass="43317">MDKRVAMVDALRGWALMGLFLVHCVERFELFWFVPVYDRWYTLTFGLWGGKAFAVFALLFGFSFATIMANERARGGDFTWRFVRRLVLLFVLFGLIHVVFYRGEVLTVLAVMGLLLIPFDRVKSDRVLLAVALLAFAQLPLWWRWWAAGQGADWAVAPPLYASWGSLPTLAGGSFWQVAADNLWPGNVGKWSYYVETGRVTEIVGLFLLGMVLQRRHLLAEADQHRKLWLGVAVVSGALWALAALWLPGQLPAASEAQRQTTDWLLAHAANLPATAFHVSAFVSLWHMGLRPLLAWLAAPGRMTLTLYCGQSFLFAPLFYGYGLGLWDDMSNGAALAWGVLAWGAQALLAAWWFTRHRYGPLEWLWRAGTLGTASVPMRLVPDPTR</sequence>
<keyword evidence="4" id="KW-1185">Reference proteome</keyword>
<dbReference type="RefSeq" id="WP_160770613.1">
    <property type="nucleotide sequence ID" value="NZ_WTYV01000001.1"/>
</dbReference>
<reference evidence="3 4" key="1">
    <citation type="submission" date="2019-12" db="EMBL/GenBank/DDBJ databases">
        <title>Genomic-based taxomic classification of the family Erythrobacteraceae.</title>
        <authorList>
            <person name="Xu L."/>
        </authorList>
    </citation>
    <scope>NUCLEOTIDE SEQUENCE [LARGE SCALE GENOMIC DNA]</scope>
    <source>
        <strain evidence="3 4">M0322</strain>
    </source>
</reference>
<evidence type="ECO:0000313" key="3">
    <source>
        <dbReference type="EMBL" id="MXO70735.1"/>
    </source>
</evidence>
<dbReference type="InterPro" id="IPR007349">
    <property type="entry name" value="DUF418"/>
</dbReference>
<dbReference type="PANTHER" id="PTHR30590">
    <property type="entry name" value="INNER MEMBRANE PROTEIN"/>
    <property type="match status" value="1"/>
</dbReference>
<proteinExistence type="predicted"/>
<keyword evidence="1" id="KW-0812">Transmembrane</keyword>
<dbReference type="PANTHER" id="PTHR30590:SF2">
    <property type="entry name" value="INNER MEMBRANE PROTEIN"/>
    <property type="match status" value="1"/>
</dbReference>
<accession>A0A844YQW9</accession>
<evidence type="ECO:0000256" key="1">
    <source>
        <dbReference type="SAM" id="Phobius"/>
    </source>
</evidence>
<dbReference type="Pfam" id="PF04235">
    <property type="entry name" value="DUF418"/>
    <property type="match status" value="1"/>
</dbReference>
<protein>
    <submittedName>
        <fullName evidence="3">DUF418 domain-containing protein</fullName>
    </submittedName>
</protein>
<keyword evidence="1" id="KW-1133">Transmembrane helix</keyword>